<feature type="region of interest" description="Disordered" evidence="5">
    <location>
        <begin position="282"/>
        <end position="307"/>
    </location>
</feature>
<keyword evidence="8" id="KW-1185">Reference proteome</keyword>
<dbReference type="PANTHER" id="PTHR42847">
    <property type="entry name" value="ALKANESULFONATE MONOOXYGENASE"/>
    <property type="match status" value="1"/>
</dbReference>
<proteinExistence type="predicted"/>
<evidence type="ECO:0000256" key="4">
    <source>
        <dbReference type="ARBA" id="ARBA00023033"/>
    </source>
</evidence>
<keyword evidence="1" id="KW-0285">Flavoprotein</keyword>
<dbReference type="PANTHER" id="PTHR42847:SF8">
    <property type="entry name" value="CONSERVED PROTEIN"/>
    <property type="match status" value="1"/>
</dbReference>
<gene>
    <name evidence="7" type="ORF">ACFOY2_47805</name>
</gene>
<protein>
    <submittedName>
        <fullName evidence="7">LLM class F420-dependent oxidoreductase</fullName>
        <ecNumber evidence="7">1.-.-.-</ecNumber>
    </submittedName>
</protein>
<evidence type="ECO:0000313" key="7">
    <source>
        <dbReference type="EMBL" id="MFC4014992.1"/>
    </source>
</evidence>
<keyword evidence="2" id="KW-0288">FMN</keyword>
<dbReference type="Pfam" id="PF00296">
    <property type="entry name" value="Bac_luciferase"/>
    <property type="match status" value="1"/>
</dbReference>
<dbReference type="InterPro" id="IPR036661">
    <property type="entry name" value="Luciferase-like_sf"/>
</dbReference>
<organism evidence="7 8">
    <name type="scientific">Nonomuraea purpurea</name>
    <dbReference type="NCBI Taxonomy" id="1849276"/>
    <lineage>
        <taxon>Bacteria</taxon>
        <taxon>Bacillati</taxon>
        <taxon>Actinomycetota</taxon>
        <taxon>Actinomycetes</taxon>
        <taxon>Streptosporangiales</taxon>
        <taxon>Streptosporangiaceae</taxon>
        <taxon>Nonomuraea</taxon>
    </lineage>
</organism>
<evidence type="ECO:0000256" key="2">
    <source>
        <dbReference type="ARBA" id="ARBA00022643"/>
    </source>
</evidence>
<dbReference type="Proteomes" id="UP001595851">
    <property type="component" value="Unassembled WGS sequence"/>
</dbReference>
<dbReference type="GO" id="GO:0016491">
    <property type="term" value="F:oxidoreductase activity"/>
    <property type="evidence" value="ECO:0007669"/>
    <property type="project" value="UniProtKB-KW"/>
</dbReference>
<dbReference type="NCBIfam" id="TIGR03560">
    <property type="entry name" value="F420_Rv1855c"/>
    <property type="match status" value="1"/>
</dbReference>
<feature type="domain" description="Luciferase-like" evidence="6">
    <location>
        <begin position="1"/>
        <end position="279"/>
    </location>
</feature>
<accession>A0ABV8GQL9</accession>
<evidence type="ECO:0000256" key="3">
    <source>
        <dbReference type="ARBA" id="ARBA00023002"/>
    </source>
</evidence>
<dbReference type="RefSeq" id="WP_379534811.1">
    <property type="nucleotide sequence ID" value="NZ_JBHSBI010000039.1"/>
</dbReference>
<keyword evidence="3 7" id="KW-0560">Oxidoreductase</keyword>
<dbReference type="InterPro" id="IPR011251">
    <property type="entry name" value="Luciferase-like_dom"/>
</dbReference>
<evidence type="ECO:0000313" key="8">
    <source>
        <dbReference type="Proteomes" id="UP001595851"/>
    </source>
</evidence>
<dbReference type="EC" id="1.-.-.-" evidence="7"/>
<evidence type="ECO:0000256" key="5">
    <source>
        <dbReference type="SAM" id="MobiDB-lite"/>
    </source>
</evidence>
<evidence type="ECO:0000259" key="6">
    <source>
        <dbReference type="Pfam" id="PF00296"/>
    </source>
</evidence>
<dbReference type="Gene3D" id="3.20.20.30">
    <property type="entry name" value="Luciferase-like domain"/>
    <property type="match status" value="1"/>
</dbReference>
<dbReference type="EMBL" id="JBHSBI010000039">
    <property type="protein sequence ID" value="MFC4014992.1"/>
    <property type="molecule type" value="Genomic_DNA"/>
</dbReference>
<keyword evidence="4" id="KW-0503">Monooxygenase</keyword>
<comment type="caution">
    <text evidence="7">The sequence shown here is derived from an EMBL/GenBank/DDBJ whole genome shotgun (WGS) entry which is preliminary data.</text>
</comment>
<reference evidence="8" key="1">
    <citation type="journal article" date="2019" name="Int. J. Syst. Evol. Microbiol.">
        <title>The Global Catalogue of Microorganisms (GCM) 10K type strain sequencing project: providing services to taxonomists for standard genome sequencing and annotation.</title>
        <authorList>
            <consortium name="The Broad Institute Genomics Platform"/>
            <consortium name="The Broad Institute Genome Sequencing Center for Infectious Disease"/>
            <person name="Wu L."/>
            <person name="Ma J."/>
        </authorList>
    </citation>
    <scope>NUCLEOTIDE SEQUENCE [LARGE SCALE GENOMIC DNA]</scope>
    <source>
        <strain evidence="8">TBRC 1276</strain>
    </source>
</reference>
<evidence type="ECO:0000256" key="1">
    <source>
        <dbReference type="ARBA" id="ARBA00022630"/>
    </source>
</evidence>
<dbReference type="SUPFAM" id="SSF51679">
    <property type="entry name" value="Bacterial luciferase-like"/>
    <property type="match status" value="1"/>
</dbReference>
<dbReference type="InterPro" id="IPR019952">
    <property type="entry name" value="F420_OxRdatse_Rv1855c_pred"/>
</dbReference>
<dbReference type="InterPro" id="IPR050172">
    <property type="entry name" value="SsuD_RutA_monooxygenase"/>
</dbReference>
<sequence>MKLGLTCPRFTWPGGDAAIAERFAAVARGADEAGLHSLWVMDHFFQIPNFGSVEDPMLEAYGALSYAAALTSRLTLGALVTGVPYRAPGLLIKQVSTLDALSGGRAVLGIGAGWYEDEARGLGLPFPPLGERFERLEETLRIARQMWSDTDQPYEGRHYRLARTLNAPQARPRVLIGGSGERRTLRLVAEYADACNLLHGADVPRKLGVLRAHCERLGRPYEEIEKTLHLRVPDGQSVEESARICGELAAQGIDHVIVAMPDAAAPSSLAHLAELADRISSVAPAGRRGQGGHQKTKGTPTGGGRVG</sequence>
<name>A0ABV8GQL9_9ACTN</name>